<gene>
    <name evidence="5" type="primary">CPEB2</name>
    <name evidence="5" type="ORF">g.44199</name>
</gene>
<dbReference type="GO" id="GO:0045202">
    <property type="term" value="C:synapse"/>
    <property type="evidence" value="ECO:0007669"/>
    <property type="project" value="TreeGrafter"/>
</dbReference>
<feature type="compositionally biased region" description="Low complexity" evidence="3">
    <location>
        <begin position="101"/>
        <end position="113"/>
    </location>
</feature>
<dbReference type="PROSITE" id="PS50102">
    <property type="entry name" value="RRM"/>
    <property type="match status" value="1"/>
</dbReference>
<dbReference type="SUPFAM" id="SSF54928">
    <property type="entry name" value="RNA-binding domain, RBD"/>
    <property type="match status" value="1"/>
</dbReference>
<dbReference type="GO" id="GO:0043005">
    <property type="term" value="C:neuron projection"/>
    <property type="evidence" value="ECO:0007669"/>
    <property type="project" value="TreeGrafter"/>
</dbReference>
<dbReference type="GO" id="GO:2000766">
    <property type="term" value="P:negative regulation of cytoplasmic translation"/>
    <property type="evidence" value="ECO:0007669"/>
    <property type="project" value="TreeGrafter"/>
</dbReference>
<dbReference type="Gene3D" id="3.30.70.330">
    <property type="match status" value="1"/>
</dbReference>
<dbReference type="GO" id="GO:0005634">
    <property type="term" value="C:nucleus"/>
    <property type="evidence" value="ECO:0007669"/>
    <property type="project" value="TreeGrafter"/>
</dbReference>
<dbReference type="GO" id="GO:0008135">
    <property type="term" value="F:translation factor activity, RNA binding"/>
    <property type="evidence" value="ECO:0007669"/>
    <property type="project" value="TreeGrafter"/>
</dbReference>
<evidence type="ECO:0000259" key="4">
    <source>
        <dbReference type="PROSITE" id="PS50102"/>
    </source>
</evidence>
<sequence>MNMFRAYHQGTTAAAAAPSMDSGANRNLVPVSGDLSLVYPHATAPWNFNMFQRGFINSNTLHSLAHLHGKSPFFQSLEDQTGLLDDSSSNLIDTSVQALTSPSRSSPHSQGSESSERFSRKVFVGGLPPDIDEDEITASFRRFGQLVVDWPHKAESKSYFPPKGYAFLLFQVLFTDIKCGY</sequence>
<dbReference type="OrthoDB" id="10033548at2759"/>
<dbReference type="InterPro" id="IPR034819">
    <property type="entry name" value="CPEB"/>
</dbReference>
<evidence type="ECO:0000313" key="5">
    <source>
        <dbReference type="EMBL" id="MBY81350.1"/>
    </source>
</evidence>
<feature type="region of interest" description="Disordered" evidence="3">
    <location>
        <begin position="97"/>
        <end position="118"/>
    </location>
</feature>
<evidence type="ECO:0000256" key="3">
    <source>
        <dbReference type="SAM" id="MobiDB-lite"/>
    </source>
</evidence>
<protein>
    <submittedName>
        <fullName evidence="5">Cytoplasmic polyadenylation element-binding protein 2</fullName>
    </submittedName>
</protein>
<evidence type="ECO:0000256" key="2">
    <source>
        <dbReference type="PROSITE-ProRule" id="PRU00176"/>
    </source>
</evidence>
<name>A0A2S2QV29_9HEMI</name>
<dbReference type="AlphaFoldDB" id="A0A2S2QV29"/>
<keyword evidence="1 2" id="KW-0694">RNA-binding</keyword>
<reference evidence="5" key="1">
    <citation type="submission" date="2018-04" db="EMBL/GenBank/DDBJ databases">
        <title>Transcriptome assembly of Sipha flava.</title>
        <authorList>
            <person name="Scully E.D."/>
            <person name="Geib S.M."/>
            <person name="Palmer N.A."/>
            <person name="Koch K."/>
            <person name="Bradshaw J."/>
            <person name="Heng-Moss T."/>
            <person name="Sarath G."/>
        </authorList>
    </citation>
    <scope>NUCLEOTIDE SEQUENCE</scope>
</reference>
<dbReference type="PANTHER" id="PTHR12566:SF12">
    <property type="entry name" value="TRANSLATIONAL REGULATOR ORB2"/>
    <property type="match status" value="1"/>
</dbReference>
<dbReference type="CDD" id="cd12724">
    <property type="entry name" value="RRM1_CPEB2_like"/>
    <property type="match status" value="1"/>
</dbReference>
<dbReference type="GO" id="GO:0005737">
    <property type="term" value="C:cytoplasm"/>
    <property type="evidence" value="ECO:0007669"/>
    <property type="project" value="TreeGrafter"/>
</dbReference>
<dbReference type="GO" id="GO:0043022">
    <property type="term" value="F:ribosome binding"/>
    <property type="evidence" value="ECO:0007669"/>
    <property type="project" value="TreeGrafter"/>
</dbReference>
<evidence type="ECO:0000256" key="1">
    <source>
        <dbReference type="ARBA" id="ARBA00022884"/>
    </source>
</evidence>
<proteinExistence type="predicted"/>
<dbReference type="GO" id="GO:0003730">
    <property type="term" value="F:mRNA 3'-UTR binding"/>
    <property type="evidence" value="ECO:0007669"/>
    <property type="project" value="InterPro"/>
</dbReference>
<dbReference type="EMBL" id="GGMS01012147">
    <property type="protein sequence ID" value="MBY81350.1"/>
    <property type="molecule type" value="Transcribed_RNA"/>
</dbReference>
<dbReference type="PANTHER" id="PTHR12566">
    <property type="entry name" value="CYTOPLASMIC POLYADENYLATION ELEMENT BINDING PROTEIN CPEB"/>
    <property type="match status" value="1"/>
</dbReference>
<feature type="domain" description="RRM" evidence="4">
    <location>
        <begin position="120"/>
        <end position="171"/>
    </location>
</feature>
<dbReference type="Pfam" id="PF16367">
    <property type="entry name" value="RRM_7"/>
    <property type="match status" value="1"/>
</dbReference>
<dbReference type="InterPro" id="IPR012677">
    <property type="entry name" value="Nucleotide-bd_a/b_plait_sf"/>
</dbReference>
<accession>A0A2S2QV29</accession>
<dbReference type="InterPro" id="IPR000504">
    <property type="entry name" value="RRM_dom"/>
</dbReference>
<dbReference type="InterPro" id="IPR035979">
    <property type="entry name" value="RBD_domain_sf"/>
</dbReference>
<dbReference type="GO" id="GO:0000900">
    <property type="term" value="F:mRNA regulatory element binding translation repressor activity"/>
    <property type="evidence" value="ECO:0007669"/>
    <property type="project" value="TreeGrafter"/>
</dbReference>
<organism evidence="5">
    <name type="scientific">Sipha flava</name>
    <name type="common">yellow sugarcane aphid</name>
    <dbReference type="NCBI Taxonomy" id="143950"/>
    <lineage>
        <taxon>Eukaryota</taxon>
        <taxon>Metazoa</taxon>
        <taxon>Ecdysozoa</taxon>
        <taxon>Arthropoda</taxon>
        <taxon>Hexapoda</taxon>
        <taxon>Insecta</taxon>
        <taxon>Pterygota</taxon>
        <taxon>Neoptera</taxon>
        <taxon>Paraneoptera</taxon>
        <taxon>Hemiptera</taxon>
        <taxon>Sternorrhyncha</taxon>
        <taxon>Aphidomorpha</taxon>
        <taxon>Aphidoidea</taxon>
        <taxon>Aphididae</taxon>
        <taxon>Sipha</taxon>
    </lineage>
</organism>